<comment type="caution">
    <text evidence="1">The sequence shown here is derived from an EMBL/GenBank/DDBJ whole genome shotgun (WGS) entry which is preliminary data.</text>
</comment>
<accession>A0ABU1N9P0</accession>
<gene>
    <name evidence="1" type="ORF">J2739_000555</name>
</gene>
<protein>
    <submittedName>
        <fullName evidence="1">Uncharacterized protein</fullName>
    </submittedName>
</protein>
<sequence>MSHSASSMQTAAAFEIRFQSLFNQGRALAFPCDSAGMVNLDAMSEKARNNYLFARGMIGREYATPYVQPREPH</sequence>
<name>A0ABU1N9P0_9BURK</name>
<dbReference type="Proteomes" id="UP001184230">
    <property type="component" value="Unassembled WGS sequence"/>
</dbReference>
<evidence type="ECO:0000313" key="2">
    <source>
        <dbReference type="Proteomes" id="UP001184230"/>
    </source>
</evidence>
<evidence type="ECO:0000313" key="1">
    <source>
        <dbReference type="EMBL" id="MDR6534795.1"/>
    </source>
</evidence>
<proteinExistence type="predicted"/>
<keyword evidence="2" id="KW-1185">Reference proteome</keyword>
<dbReference type="EMBL" id="JAVDRF010000001">
    <property type="protein sequence ID" value="MDR6534795.1"/>
    <property type="molecule type" value="Genomic_DNA"/>
</dbReference>
<reference evidence="1 2" key="1">
    <citation type="submission" date="2023-07" db="EMBL/GenBank/DDBJ databases">
        <title>Sorghum-associated microbial communities from plants grown in Nebraska, USA.</title>
        <authorList>
            <person name="Schachtman D."/>
        </authorList>
    </citation>
    <scope>NUCLEOTIDE SEQUENCE [LARGE SCALE GENOMIC DNA]</scope>
    <source>
        <strain evidence="1 2">DS1781</strain>
    </source>
</reference>
<organism evidence="1 2">
    <name type="scientific">Variovorax soli</name>
    <dbReference type="NCBI Taxonomy" id="376815"/>
    <lineage>
        <taxon>Bacteria</taxon>
        <taxon>Pseudomonadati</taxon>
        <taxon>Pseudomonadota</taxon>
        <taxon>Betaproteobacteria</taxon>
        <taxon>Burkholderiales</taxon>
        <taxon>Comamonadaceae</taxon>
        <taxon>Variovorax</taxon>
    </lineage>
</organism>